<evidence type="ECO:0000313" key="3">
    <source>
        <dbReference type="EMBL" id="BBD78789.1"/>
    </source>
</evidence>
<name>A0A2Z6E2I5_9GAMM</name>
<protein>
    <submittedName>
        <fullName evidence="3">Transcriptional regulator, XRE family</fullName>
    </submittedName>
</protein>
<dbReference type="GO" id="GO:0005829">
    <property type="term" value="C:cytosol"/>
    <property type="evidence" value="ECO:0007669"/>
    <property type="project" value="TreeGrafter"/>
</dbReference>
<keyword evidence="4" id="KW-1185">Reference proteome</keyword>
<dbReference type="AlphaFoldDB" id="A0A2Z6E2I5"/>
<reference evidence="4" key="1">
    <citation type="submission" date="2018-04" db="EMBL/GenBank/DDBJ databases">
        <authorList>
            <person name="Watanabe M."/>
            <person name="Kojima H."/>
        </authorList>
    </citation>
    <scope>NUCLEOTIDE SEQUENCE [LARGE SCALE GENOMIC DNA]</scope>
    <source>
        <strain evidence="4">Dysh456</strain>
    </source>
</reference>
<dbReference type="InterPro" id="IPR013096">
    <property type="entry name" value="Cupin_2"/>
</dbReference>
<dbReference type="PROSITE" id="PS50943">
    <property type="entry name" value="HTH_CROC1"/>
    <property type="match status" value="1"/>
</dbReference>
<dbReference type="CDD" id="cd00093">
    <property type="entry name" value="HTH_XRE"/>
    <property type="match status" value="1"/>
</dbReference>
<feature type="domain" description="HTH cro/C1-type" evidence="2">
    <location>
        <begin position="17"/>
        <end position="71"/>
    </location>
</feature>
<dbReference type="InterPro" id="IPR014710">
    <property type="entry name" value="RmlC-like_jellyroll"/>
</dbReference>
<dbReference type="EMBL" id="AP018560">
    <property type="protein sequence ID" value="BBD78789.1"/>
    <property type="molecule type" value="Genomic_DNA"/>
</dbReference>
<keyword evidence="1" id="KW-0238">DNA-binding</keyword>
<evidence type="ECO:0000256" key="1">
    <source>
        <dbReference type="ARBA" id="ARBA00023125"/>
    </source>
</evidence>
<dbReference type="Pfam" id="PF01381">
    <property type="entry name" value="HTH_3"/>
    <property type="match status" value="1"/>
</dbReference>
<dbReference type="GO" id="GO:0003700">
    <property type="term" value="F:DNA-binding transcription factor activity"/>
    <property type="evidence" value="ECO:0007669"/>
    <property type="project" value="TreeGrafter"/>
</dbReference>
<dbReference type="OrthoDB" id="9805356at2"/>
<dbReference type="Pfam" id="PF07883">
    <property type="entry name" value="Cupin_2"/>
    <property type="match status" value="1"/>
</dbReference>
<dbReference type="Gene3D" id="2.60.120.10">
    <property type="entry name" value="Jelly Rolls"/>
    <property type="match status" value="1"/>
</dbReference>
<dbReference type="SUPFAM" id="SSF47413">
    <property type="entry name" value="lambda repressor-like DNA-binding domains"/>
    <property type="match status" value="1"/>
</dbReference>
<dbReference type="PANTHER" id="PTHR46797">
    <property type="entry name" value="HTH-TYPE TRANSCRIPTIONAL REGULATOR"/>
    <property type="match status" value="1"/>
</dbReference>
<dbReference type="InterPro" id="IPR001387">
    <property type="entry name" value="Cro/C1-type_HTH"/>
</dbReference>
<dbReference type="InterPro" id="IPR010982">
    <property type="entry name" value="Lambda_DNA-bd_dom_sf"/>
</dbReference>
<dbReference type="SUPFAM" id="SSF51182">
    <property type="entry name" value="RmlC-like cupins"/>
    <property type="match status" value="1"/>
</dbReference>
<evidence type="ECO:0000313" key="4">
    <source>
        <dbReference type="Proteomes" id="UP000270530"/>
    </source>
</evidence>
<dbReference type="PANTHER" id="PTHR46797:SF1">
    <property type="entry name" value="METHYLPHOSPHONATE SYNTHASE"/>
    <property type="match status" value="1"/>
</dbReference>
<reference evidence="4" key="2">
    <citation type="submission" date="2018-06" db="EMBL/GenBank/DDBJ databases">
        <title>Genome sequence of Rhodanobacteraceae bacterium strain Dysh456.</title>
        <authorList>
            <person name="Fukui M."/>
        </authorList>
    </citation>
    <scope>NUCLEOTIDE SEQUENCE [LARGE SCALE GENOMIC DNA]</scope>
    <source>
        <strain evidence="4">Dysh456</strain>
    </source>
</reference>
<dbReference type="InterPro" id="IPR050807">
    <property type="entry name" value="TransReg_Diox_bact_type"/>
</dbReference>
<dbReference type="RefSeq" id="WP_126535657.1">
    <property type="nucleotide sequence ID" value="NZ_AP018560.1"/>
</dbReference>
<evidence type="ECO:0000259" key="2">
    <source>
        <dbReference type="PROSITE" id="PS50943"/>
    </source>
</evidence>
<dbReference type="SMART" id="SM00530">
    <property type="entry name" value="HTH_XRE"/>
    <property type="match status" value="1"/>
</dbReference>
<organism evidence="3 4">
    <name type="scientific">Aerosticca soli</name>
    <dbReference type="NCBI Taxonomy" id="2010829"/>
    <lineage>
        <taxon>Bacteria</taxon>
        <taxon>Pseudomonadati</taxon>
        <taxon>Pseudomonadota</taxon>
        <taxon>Gammaproteobacteria</taxon>
        <taxon>Lysobacterales</taxon>
        <taxon>Rhodanobacteraceae</taxon>
        <taxon>Aerosticca</taxon>
    </lineage>
</organism>
<dbReference type="Gene3D" id="1.10.260.40">
    <property type="entry name" value="lambda repressor-like DNA-binding domains"/>
    <property type="match status" value="1"/>
</dbReference>
<proteinExistence type="predicted"/>
<sequence length="189" mass="20980">MPRAPGKASTLGIGGAIRARRRGLGLTLRQLADASALSVPFLSQVERNQASPSLLSLEAIARALGVGIDYFVSVPAPHEIVRRADEHDRIELDSPVTYERLSGRHAERKLEALRLIVPPGLVAPVIHREGEGFWYILSGELEMQLGDRTFVLRAGDSVHFDQRHPYGMRNAGRREVRMIWVGTPSIFRD</sequence>
<dbReference type="CDD" id="cd02209">
    <property type="entry name" value="cupin_XRE_C"/>
    <property type="match status" value="1"/>
</dbReference>
<dbReference type="InterPro" id="IPR011051">
    <property type="entry name" value="RmlC_Cupin_sf"/>
</dbReference>
<accession>A0A2Z6E2I5</accession>
<dbReference type="KEGG" id="rbd:ALSL_0115"/>
<dbReference type="Proteomes" id="UP000270530">
    <property type="component" value="Chromosome"/>
</dbReference>
<dbReference type="GO" id="GO:0003677">
    <property type="term" value="F:DNA binding"/>
    <property type="evidence" value="ECO:0007669"/>
    <property type="project" value="UniProtKB-KW"/>
</dbReference>
<gene>
    <name evidence="3" type="ORF">ALSL_0115</name>
</gene>